<comment type="caution">
    <text evidence="9">The sequence shown here is derived from an EMBL/GenBank/DDBJ whole genome shotgun (WGS) entry which is preliminary data.</text>
</comment>
<dbReference type="Pfam" id="PF00441">
    <property type="entry name" value="Acyl-CoA_dh_1"/>
    <property type="match status" value="1"/>
</dbReference>
<keyword evidence="4 5" id="KW-0274">FAD</keyword>
<evidence type="ECO:0000256" key="2">
    <source>
        <dbReference type="ARBA" id="ARBA00009347"/>
    </source>
</evidence>
<dbReference type="InterPro" id="IPR037069">
    <property type="entry name" value="AcylCoA_DH/ox_N_sf"/>
</dbReference>
<protein>
    <submittedName>
        <fullName evidence="9">Acyl-CoA dehydrogenase family protein</fullName>
        <ecNumber evidence="9">1.-.-.-</ecNumber>
    </submittedName>
</protein>
<reference evidence="9 10" key="1">
    <citation type="submission" date="2023-06" db="EMBL/GenBank/DDBJ databases">
        <title>Rhodococcus indonesiensis sp. nov a new member of the Rhodococcus ruber lineage isolated from a sediment of neutral hot spring.</title>
        <authorList>
            <person name="Kusuma A.B."/>
            <person name="Fenylestari G."/>
            <person name="Ammar F."/>
            <person name="Nouioui I."/>
            <person name="Goodfellow M."/>
        </authorList>
    </citation>
    <scope>NUCLEOTIDE SEQUENCE [LARGE SCALE GENOMIC DNA]</scope>
    <source>
        <strain evidence="9 10">CSLK01-03</strain>
    </source>
</reference>
<feature type="domain" description="Acyl-CoA oxidase/dehydrogenase middle" evidence="7">
    <location>
        <begin position="127"/>
        <end position="219"/>
    </location>
</feature>
<dbReference type="Pfam" id="PF02770">
    <property type="entry name" value="Acyl-CoA_dh_M"/>
    <property type="match status" value="1"/>
</dbReference>
<dbReference type="InterPro" id="IPR009100">
    <property type="entry name" value="AcylCoA_DH/oxidase_NM_dom_sf"/>
</dbReference>
<dbReference type="Proteomes" id="UP001233164">
    <property type="component" value="Unassembled WGS sequence"/>
</dbReference>
<dbReference type="GO" id="GO:0016491">
    <property type="term" value="F:oxidoreductase activity"/>
    <property type="evidence" value="ECO:0007669"/>
    <property type="project" value="UniProtKB-KW"/>
</dbReference>
<accession>A0ABT7RJC0</accession>
<dbReference type="PIRSF" id="PIRSF016578">
    <property type="entry name" value="HsaA"/>
    <property type="match status" value="1"/>
</dbReference>
<feature type="domain" description="Acyl-CoA dehydrogenase/oxidase C-terminal" evidence="6">
    <location>
        <begin position="231"/>
        <end position="380"/>
    </location>
</feature>
<dbReference type="InterPro" id="IPR009075">
    <property type="entry name" value="AcylCo_DH/oxidase_C"/>
</dbReference>
<keyword evidence="3 5" id="KW-0285">Flavoprotein</keyword>
<name>A0ABT7RJC0_9NOCA</name>
<keyword evidence="5 9" id="KW-0560">Oxidoreductase</keyword>
<dbReference type="InterPro" id="IPR013786">
    <property type="entry name" value="AcylCoA_DH/ox_N"/>
</dbReference>
<keyword evidence="10" id="KW-1185">Reference proteome</keyword>
<dbReference type="InterPro" id="IPR006091">
    <property type="entry name" value="Acyl-CoA_Oxase/DH_mid-dom"/>
</dbReference>
<dbReference type="InterPro" id="IPR036250">
    <property type="entry name" value="AcylCo_DH-like_C"/>
</dbReference>
<feature type="domain" description="Acyl-CoA dehydrogenase/oxidase N-terminal" evidence="8">
    <location>
        <begin position="9"/>
        <end position="122"/>
    </location>
</feature>
<dbReference type="InterPro" id="IPR046373">
    <property type="entry name" value="Acyl-CoA_Oxase/DH_mid-dom_sf"/>
</dbReference>
<dbReference type="PANTHER" id="PTHR43884:SF12">
    <property type="entry name" value="ISOVALERYL-COA DEHYDROGENASE, MITOCHONDRIAL-RELATED"/>
    <property type="match status" value="1"/>
</dbReference>
<gene>
    <name evidence="9" type="ORF">QT969_05400</name>
</gene>
<evidence type="ECO:0000259" key="6">
    <source>
        <dbReference type="Pfam" id="PF00441"/>
    </source>
</evidence>
<proteinExistence type="inferred from homology"/>
<dbReference type="EC" id="1.-.-.-" evidence="9"/>
<dbReference type="RefSeq" id="WP_289377950.1">
    <property type="nucleotide sequence ID" value="NZ_JAUBOF010000011.1"/>
</dbReference>
<dbReference type="Pfam" id="PF02771">
    <property type="entry name" value="Acyl-CoA_dh_N"/>
    <property type="match status" value="1"/>
</dbReference>
<evidence type="ECO:0000256" key="1">
    <source>
        <dbReference type="ARBA" id="ARBA00001974"/>
    </source>
</evidence>
<evidence type="ECO:0000256" key="5">
    <source>
        <dbReference type="RuleBase" id="RU362125"/>
    </source>
</evidence>
<evidence type="ECO:0000259" key="8">
    <source>
        <dbReference type="Pfam" id="PF02771"/>
    </source>
</evidence>
<dbReference type="EMBL" id="JAUBOF010000011">
    <property type="protein sequence ID" value="MDM7487713.1"/>
    <property type="molecule type" value="Genomic_DNA"/>
</dbReference>
<evidence type="ECO:0000256" key="4">
    <source>
        <dbReference type="ARBA" id="ARBA00022827"/>
    </source>
</evidence>
<dbReference type="Gene3D" id="1.10.540.10">
    <property type="entry name" value="Acyl-CoA dehydrogenase/oxidase, N-terminal domain"/>
    <property type="match status" value="1"/>
</dbReference>
<dbReference type="SUPFAM" id="SSF56645">
    <property type="entry name" value="Acyl-CoA dehydrogenase NM domain-like"/>
    <property type="match status" value="1"/>
</dbReference>
<dbReference type="PANTHER" id="PTHR43884">
    <property type="entry name" value="ACYL-COA DEHYDROGENASE"/>
    <property type="match status" value="1"/>
</dbReference>
<dbReference type="SUPFAM" id="SSF47203">
    <property type="entry name" value="Acyl-CoA dehydrogenase C-terminal domain-like"/>
    <property type="match status" value="1"/>
</dbReference>
<sequence>MHTNLTEFTPEQQDFAAAVADFCRREVGTREQRDALTDHGKHSHSQELYRKMAELGWLGVTVPEEFGGSAGSTVDLCILLEQSTKGMAPIGGIGPTLITGAAYEKFGTQAQKETVLGGIVEGRSQSISMSEPEAGSDVGALTCRAEKVDDGWLINGQKTWCSNAHFADNILLVARTDRSGAKHQGLTMFHLPAGTAGLKISGIETMGGKEVNDLYLTDVHLPEDAVVGEVGNGWTQLMAGLNTERLILAAMMLGTAQRAFDDALKFVTERKQFGRSVGTFQVIRHRVADLATEIEATRLLVYRVARLVDDNPGKLFPREASMVKLKATEVAKKTALEGMQMMGGYGYATEFDMEHHVRRTVVSTIFGGTNEIQRDIIGKSYGL</sequence>
<evidence type="ECO:0000256" key="3">
    <source>
        <dbReference type="ARBA" id="ARBA00022630"/>
    </source>
</evidence>
<evidence type="ECO:0000313" key="9">
    <source>
        <dbReference type="EMBL" id="MDM7487713.1"/>
    </source>
</evidence>
<evidence type="ECO:0000259" key="7">
    <source>
        <dbReference type="Pfam" id="PF02770"/>
    </source>
</evidence>
<comment type="similarity">
    <text evidence="2 5">Belongs to the acyl-CoA dehydrogenase family.</text>
</comment>
<evidence type="ECO:0000313" key="10">
    <source>
        <dbReference type="Proteomes" id="UP001233164"/>
    </source>
</evidence>
<dbReference type="Gene3D" id="2.40.110.10">
    <property type="entry name" value="Butyryl-CoA Dehydrogenase, subunit A, domain 2"/>
    <property type="match status" value="1"/>
</dbReference>
<organism evidence="9 10">
    <name type="scientific">Rhodococcus indonesiensis</name>
    <dbReference type="NCBI Taxonomy" id="3055869"/>
    <lineage>
        <taxon>Bacteria</taxon>
        <taxon>Bacillati</taxon>
        <taxon>Actinomycetota</taxon>
        <taxon>Actinomycetes</taxon>
        <taxon>Mycobacteriales</taxon>
        <taxon>Nocardiaceae</taxon>
        <taxon>Rhodococcus</taxon>
    </lineage>
</organism>
<comment type="cofactor">
    <cofactor evidence="1 5">
        <name>FAD</name>
        <dbReference type="ChEBI" id="CHEBI:57692"/>
    </cofactor>
</comment>
<dbReference type="Gene3D" id="1.20.140.10">
    <property type="entry name" value="Butyryl-CoA Dehydrogenase, subunit A, domain 3"/>
    <property type="match status" value="1"/>
</dbReference>